<evidence type="ECO:0000256" key="2">
    <source>
        <dbReference type="ARBA" id="ARBA00022450"/>
    </source>
</evidence>
<evidence type="ECO:0000256" key="3">
    <source>
        <dbReference type="ARBA" id="ARBA00022553"/>
    </source>
</evidence>
<protein>
    <recommendedName>
        <fullName evidence="6">Carrier domain-containing protein</fullName>
    </recommendedName>
</protein>
<accession>A0A918LLA7</accession>
<sequence length="1516" mass="160826">MTVKKPSPVKAAALAEVWPLSPLQEGLLFHTSFDAGGPDVYALQTVISIDGPLDPDRFRDSWQALLNRHAALRASFHQRKSGTPVQLIAHQADLPWQATDLSDLAEDGRTAEAARLAAQERAHRLDVSVAPLLRLLLIRLTDTHHQLVMTTHHLLLDGWSMPVLLDELARIYAAGGTARALPPAAAYRDYLAWLSRQDKDEARAAWQREMAGTDEPTLVAAEGRRRAAALPREHTLELSETATATLTGLAREHGLTVNTVVQGAWALVLARLTRRDDVVFGATVAGRPPELPGAETMVGLLINTLPVRVPLRPEQAVLDMLTALQRRQTALLPHQHLGLAEIQRVAGPGAGFDTLVVYESFPRAPEKPERPETYTISGGATQQATNYPLTVGVTPHDRLRIEVAYRPDLFDARQADRIGHRLARVLEQIAADPRVRLGEIDVLDADERARVLTEWNATEEPVGSATVVELVAEWAARTPEAVAVRCGSVELSYAELDARANRLGRLLRECGVGVESRVGLRLPRGVDMVVAVLGVWKAGAAYVPLDPEYPAERLAFMAADSGAALVIDEAWLADAGETLAAESGEPLGVPFDPERLAYVIYTSGSTGRPKGVAVAHGGLSNLVAAMGPVLGAGPGEVTLQFASFSFDASVLDVAVTFARGGTLAIASGEERTDGQALAEMVREAGVTVASVVPSLLSVLDPQAVSGVRNWVLGAERLSADLAARWRAQAGLWNTYGPTEATVMTTAVEIAEGISPEDAPPAIGRPLTNTRVFVLDGFLRPVAPDMVGEVYLAGPGLARGYLGRPDLTAERFVACPFLPGQRMYRTGDLARWSDDGLLHFAGRADEQVKIRGFRIELGEVESVVAAHPDVTQAAVLVRDDRLVAYAVSQGDPASIRAFAAERLPEYMVPTTVMLLGEFPLTPNGKIDRSALPAPDVDRGAGRAPSTPAEVALCGLFTEVLGAEGVGVDDDFFVLGGDSIMSMQLASRARRAGWVLSPRQVFEERTPARLAGVVEPVEATAQGVRDVGTGEVAFTPVMKAVGEAALRPEFAQWMVVKAPPRLGVEVLSAGLSAVVDAHDMLRARLVAGEDRFVVGARGSVDGSGLVSRVDAAGQGQGGLEQVVGVAARAAVGRLDPVAGVMVQVVWVDAGPGVPGRIVLVAHHLVVDGVSWRVLLPDLRAACEAVLAGRSPVLDVVGTSFRRWSQLLAEEAVSERRGAELDAWTRILATPGPLLGRRPLDPARDTEASTVRRHWRVPAAQAETLVTRTPAAFHCGVHEVLLAALAGAVGVWRPEHAGTGLLVDVEGHGREATVEGVDLSRTVGWFASTHPVRLRLGAVGLGRVRTGGPAAGALLKTVKEQAQAVPGDGLGYELLRHLNPETGPVLARSPVPQLGFNYLGRFPAGRADGPSGAWEPVDGSGLGGAVAPDTPARHALEAVAVVEDTPAGPELTISLAWPGTLVEDAERLGELWREMLAGLAAHTDADPGAGGHTPSDFPLLTLAQGEVDDLEAEFADDPA</sequence>
<dbReference type="GO" id="GO:0044550">
    <property type="term" value="P:secondary metabolite biosynthetic process"/>
    <property type="evidence" value="ECO:0007669"/>
    <property type="project" value="UniProtKB-ARBA"/>
</dbReference>
<reference evidence="7" key="1">
    <citation type="journal article" date="2014" name="Int. J. Syst. Evol. Microbiol.">
        <title>Complete genome sequence of Corynebacterium casei LMG S-19264T (=DSM 44701T), isolated from a smear-ripened cheese.</title>
        <authorList>
            <consortium name="US DOE Joint Genome Institute (JGI-PGF)"/>
            <person name="Walter F."/>
            <person name="Albersmeier A."/>
            <person name="Kalinowski J."/>
            <person name="Ruckert C."/>
        </authorList>
    </citation>
    <scope>NUCLEOTIDE SEQUENCE</scope>
    <source>
        <strain evidence="7">JCM 4234</strain>
    </source>
</reference>
<gene>
    <name evidence="7" type="ORF">GCM10010238_68440</name>
</gene>
<evidence type="ECO:0000259" key="6">
    <source>
        <dbReference type="PROSITE" id="PS50075"/>
    </source>
</evidence>
<dbReference type="GO" id="GO:0031177">
    <property type="term" value="F:phosphopantetheine binding"/>
    <property type="evidence" value="ECO:0007669"/>
    <property type="project" value="InterPro"/>
</dbReference>
<dbReference type="Pfam" id="PF00501">
    <property type="entry name" value="AMP-binding"/>
    <property type="match status" value="1"/>
</dbReference>
<dbReference type="PROSITE" id="PS00455">
    <property type="entry name" value="AMP_BINDING"/>
    <property type="match status" value="1"/>
</dbReference>
<dbReference type="InterPro" id="IPR020806">
    <property type="entry name" value="PKS_PP-bd"/>
</dbReference>
<dbReference type="SUPFAM" id="SSF52777">
    <property type="entry name" value="CoA-dependent acyltransferases"/>
    <property type="match status" value="4"/>
</dbReference>
<proteinExistence type="predicted"/>
<dbReference type="EMBL" id="BMSL01000045">
    <property type="protein sequence ID" value="GGS70369.1"/>
    <property type="molecule type" value="Genomic_DNA"/>
</dbReference>
<dbReference type="NCBIfam" id="TIGR01733">
    <property type="entry name" value="AA-adenyl-dom"/>
    <property type="match status" value="1"/>
</dbReference>
<dbReference type="Gene3D" id="3.30.300.30">
    <property type="match status" value="1"/>
</dbReference>
<dbReference type="GO" id="GO:0005829">
    <property type="term" value="C:cytosol"/>
    <property type="evidence" value="ECO:0007669"/>
    <property type="project" value="TreeGrafter"/>
</dbReference>
<dbReference type="PANTHER" id="PTHR45527">
    <property type="entry name" value="NONRIBOSOMAL PEPTIDE SYNTHETASE"/>
    <property type="match status" value="1"/>
</dbReference>
<dbReference type="GO" id="GO:0008610">
    <property type="term" value="P:lipid biosynthetic process"/>
    <property type="evidence" value="ECO:0007669"/>
    <property type="project" value="UniProtKB-ARBA"/>
</dbReference>
<evidence type="ECO:0000256" key="4">
    <source>
        <dbReference type="ARBA" id="ARBA00022737"/>
    </source>
</evidence>
<dbReference type="InterPro" id="IPR025110">
    <property type="entry name" value="AMP-bd_C"/>
</dbReference>
<evidence type="ECO:0000313" key="7">
    <source>
        <dbReference type="EMBL" id="GGS70369.1"/>
    </source>
</evidence>
<dbReference type="Pfam" id="PF00668">
    <property type="entry name" value="Condensation"/>
    <property type="match status" value="2"/>
</dbReference>
<dbReference type="SMART" id="SM00823">
    <property type="entry name" value="PKS_PP"/>
    <property type="match status" value="1"/>
</dbReference>
<comment type="cofactor">
    <cofactor evidence="1">
        <name>pantetheine 4'-phosphate</name>
        <dbReference type="ChEBI" id="CHEBI:47942"/>
    </cofactor>
</comment>
<dbReference type="Proteomes" id="UP000653493">
    <property type="component" value="Unassembled WGS sequence"/>
</dbReference>
<dbReference type="GO" id="GO:0003824">
    <property type="term" value="F:catalytic activity"/>
    <property type="evidence" value="ECO:0007669"/>
    <property type="project" value="InterPro"/>
</dbReference>
<dbReference type="FunFam" id="3.40.50.12780:FF:000012">
    <property type="entry name" value="Non-ribosomal peptide synthetase"/>
    <property type="match status" value="1"/>
</dbReference>
<dbReference type="InterPro" id="IPR000873">
    <property type="entry name" value="AMP-dep_synth/lig_dom"/>
</dbReference>
<dbReference type="Gene3D" id="2.30.38.10">
    <property type="entry name" value="Luciferase, Domain 3"/>
    <property type="match status" value="1"/>
</dbReference>
<evidence type="ECO:0000256" key="1">
    <source>
        <dbReference type="ARBA" id="ARBA00001957"/>
    </source>
</evidence>
<dbReference type="Pfam" id="PF13193">
    <property type="entry name" value="AMP-binding_C"/>
    <property type="match status" value="1"/>
</dbReference>
<dbReference type="InterPro" id="IPR009081">
    <property type="entry name" value="PP-bd_ACP"/>
</dbReference>
<dbReference type="SUPFAM" id="SSF56801">
    <property type="entry name" value="Acetyl-CoA synthetase-like"/>
    <property type="match status" value="1"/>
</dbReference>
<keyword evidence="2" id="KW-0596">Phosphopantetheine</keyword>
<dbReference type="Gene3D" id="3.40.50.980">
    <property type="match status" value="2"/>
</dbReference>
<organism evidence="7 8">
    <name type="scientific">Streptomyces griseoviridis</name>
    <dbReference type="NCBI Taxonomy" id="45398"/>
    <lineage>
        <taxon>Bacteria</taxon>
        <taxon>Bacillati</taxon>
        <taxon>Actinomycetota</taxon>
        <taxon>Actinomycetes</taxon>
        <taxon>Kitasatosporales</taxon>
        <taxon>Streptomycetaceae</taxon>
        <taxon>Streptomyces</taxon>
    </lineage>
</organism>
<dbReference type="Gene3D" id="3.30.559.30">
    <property type="entry name" value="Nonribosomal peptide synthetase, condensation domain"/>
    <property type="match status" value="2"/>
</dbReference>
<dbReference type="InterPro" id="IPR010060">
    <property type="entry name" value="NRPS_synth"/>
</dbReference>
<feature type="domain" description="Carrier" evidence="6">
    <location>
        <begin position="942"/>
        <end position="1016"/>
    </location>
</feature>
<dbReference type="InterPro" id="IPR036736">
    <property type="entry name" value="ACP-like_sf"/>
</dbReference>
<name>A0A918LLA7_STRGD</name>
<dbReference type="InterPro" id="IPR010071">
    <property type="entry name" value="AA_adenyl_dom"/>
</dbReference>
<dbReference type="GO" id="GO:0043041">
    <property type="term" value="P:amino acid activation for nonribosomal peptide biosynthetic process"/>
    <property type="evidence" value="ECO:0007669"/>
    <property type="project" value="TreeGrafter"/>
</dbReference>
<dbReference type="FunFam" id="3.40.50.980:FF:000001">
    <property type="entry name" value="Non-ribosomal peptide synthetase"/>
    <property type="match status" value="1"/>
</dbReference>
<dbReference type="CDD" id="cd05930">
    <property type="entry name" value="A_NRPS"/>
    <property type="match status" value="1"/>
</dbReference>
<keyword evidence="4" id="KW-0677">Repeat</keyword>
<evidence type="ECO:0000313" key="8">
    <source>
        <dbReference type="Proteomes" id="UP000653493"/>
    </source>
</evidence>
<evidence type="ECO:0000256" key="5">
    <source>
        <dbReference type="ARBA" id="ARBA00023194"/>
    </source>
</evidence>
<dbReference type="PROSITE" id="PS50075">
    <property type="entry name" value="CARRIER"/>
    <property type="match status" value="1"/>
</dbReference>
<dbReference type="InterPro" id="IPR020845">
    <property type="entry name" value="AMP-binding_CS"/>
</dbReference>
<dbReference type="NCBIfam" id="TIGR01720">
    <property type="entry name" value="NRPS-para261"/>
    <property type="match status" value="1"/>
</dbReference>
<reference evidence="7" key="2">
    <citation type="submission" date="2020-09" db="EMBL/GenBank/DDBJ databases">
        <authorList>
            <person name="Sun Q."/>
            <person name="Ohkuma M."/>
        </authorList>
    </citation>
    <scope>NUCLEOTIDE SEQUENCE</scope>
    <source>
        <strain evidence="7">JCM 4234</strain>
    </source>
</reference>
<comment type="caution">
    <text evidence="7">The sequence shown here is derived from an EMBL/GenBank/DDBJ whole genome shotgun (WGS) entry which is preliminary data.</text>
</comment>
<dbReference type="InterPro" id="IPR045851">
    <property type="entry name" value="AMP-bd_C_sf"/>
</dbReference>
<dbReference type="InterPro" id="IPR001242">
    <property type="entry name" value="Condensation_dom"/>
</dbReference>
<keyword evidence="5" id="KW-0045">Antibiotic biosynthesis</keyword>
<keyword evidence="3" id="KW-0597">Phosphoprotein</keyword>
<dbReference type="InterPro" id="IPR023213">
    <property type="entry name" value="CAT-like_dom_sf"/>
</dbReference>
<dbReference type="Gene3D" id="3.30.559.10">
    <property type="entry name" value="Chloramphenicol acetyltransferase-like domain"/>
    <property type="match status" value="2"/>
</dbReference>
<dbReference type="FunFam" id="3.30.300.30:FF:000010">
    <property type="entry name" value="Enterobactin synthetase component F"/>
    <property type="match status" value="1"/>
</dbReference>
<dbReference type="SUPFAM" id="SSF47336">
    <property type="entry name" value="ACP-like"/>
    <property type="match status" value="1"/>
</dbReference>
<dbReference type="Gene3D" id="1.10.1200.10">
    <property type="entry name" value="ACP-like"/>
    <property type="match status" value="1"/>
</dbReference>
<dbReference type="PANTHER" id="PTHR45527:SF1">
    <property type="entry name" value="FATTY ACID SYNTHASE"/>
    <property type="match status" value="1"/>
</dbReference>
<dbReference type="CDD" id="cd19543">
    <property type="entry name" value="DCL_NRPS"/>
    <property type="match status" value="1"/>
</dbReference>
<dbReference type="Pfam" id="PF00550">
    <property type="entry name" value="PP-binding"/>
    <property type="match status" value="1"/>
</dbReference>
<dbReference type="GO" id="GO:0017000">
    <property type="term" value="P:antibiotic biosynthetic process"/>
    <property type="evidence" value="ECO:0007669"/>
    <property type="project" value="UniProtKB-KW"/>
</dbReference>
<keyword evidence="8" id="KW-1185">Reference proteome</keyword>